<evidence type="ECO:0000313" key="3">
    <source>
        <dbReference type="EMBL" id="KAF1980556.1"/>
    </source>
</evidence>
<gene>
    <name evidence="3" type="ORF">K402DRAFT_458616</name>
</gene>
<name>A0A6G1GHZ1_9PEZI</name>
<feature type="coiled-coil region" evidence="1">
    <location>
        <begin position="140"/>
        <end position="226"/>
    </location>
</feature>
<feature type="region of interest" description="Disordered" evidence="2">
    <location>
        <begin position="231"/>
        <end position="291"/>
    </location>
</feature>
<accession>A0A6G1GHZ1</accession>
<feature type="compositionally biased region" description="Basic and acidic residues" evidence="2">
    <location>
        <begin position="270"/>
        <end position="291"/>
    </location>
</feature>
<feature type="non-terminal residue" evidence="3">
    <location>
        <position position="291"/>
    </location>
</feature>
<reference evidence="3" key="1">
    <citation type="journal article" date="2020" name="Stud. Mycol.">
        <title>101 Dothideomycetes genomes: a test case for predicting lifestyles and emergence of pathogens.</title>
        <authorList>
            <person name="Haridas S."/>
            <person name="Albert R."/>
            <person name="Binder M."/>
            <person name="Bloem J."/>
            <person name="Labutti K."/>
            <person name="Salamov A."/>
            <person name="Andreopoulos B."/>
            <person name="Baker S."/>
            <person name="Barry K."/>
            <person name="Bills G."/>
            <person name="Bluhm B."/>
            <person name="Cannon C."/>
            <person name="Castanera R."/>
            <person name="Culley D."/>
            <person name="Daum C."/>
            <person name="Ezra D."/>
            <person name="Gonzalez J."/>
            <person name="Henrissat B."/>
            <person name="Kuo A."/>
            <person name="Liang C."/>
            <person name="Lipzen A."/>
            <person name="Lutzoni F."/>
            <person name="Magnuson J."/>
            <person name="Mondo S."/>
            <person name="Nolan M."/>
            <person name="Ohm R."/>
            <person name="Pangilinan J."/>
            <person name="Park H.-J."/>
            <person name="Ramirez L."/>
            <person name="Alfaro M."/>
            <person name="Sun H."/>
            <person name="Tritt A."/>
            <person name="Yoshinaga Y."/>
            <person name="Zwiers L.-H."/>
            <person name="Turgeon B."/>
            <person name="Goodwin S."/>
            <person name="Spatafora J."/>
            <person name="Crous P."/>
            <person name="Grigoriev I."/>
        </authorList>
    </citation>
    <scope>NUCLEOTIDE SEQUENCE</scope>
    <source>
        <strain evidence="3">CBS 113979</strain>
    </source>
</reference>
<sequence>MVNERLNTQNPGETGNPLGTMPVVASQHGADTQKTLNYEGAEVFDSSDEDVVNTRDQRERRRARFGSPNRDRHQSRNERSKSRHRHFTFEHDGVDLKLVEHVLDEGATCYEDREHARFTNEEQLISAATKGNLDGIFEAAVASLNELGLAEQQVEELQNTLVQTDNRNDELSSSLKAREAEVKELKEALGIQARDLERVRNAKSAYRAEKKEAQRKIEELEKLVEKHIPLEEEGLFDSSDEEARERSTRSQRRTGTPASSRPEISNSKWPDIKEYFGDNEKQREEYPQWRL</sequence>
<feature type="compositionally biased region" description="Basic and acidic residues" evidence="2">
    <location>
        <begin position="69"/>
        <end position="80"/>
    </location>
</feature>
<feature type="compositionally biased region" description="Polar residues" evidence="2">
    <location>
        <begin position="1"/>
        <end position="13"/>
    </location>
</feature>
<dbReference type="Proteomes" id="UP000800041">
    <property type="component" value="Unassembled WGS sequence"/>
</dbReference>
<feature type="region of interest" description="Disordered" evidence="2">
    <location>
        <begin position="1"/>
        <end position="85"/>
    </location>
</feature>
<dbReference type="EMBL" id="ML977278">
    <property type="protein sequence ID" value="KAF1980556.1"/>
    <property type="molecule type" value="Genomic_DNA"/>
</dbReference>
<evidence type="ECO:0000256" key="1">
    <source>
        <dbReference type="SAM" id="Coils"/>
    </source>
</evidence>
<evidence type="ECO:0000256" key="2">
    <source>
        <dbReference type="SAM" id="MobiDB-lite"/>
    </source>
</evidence>
<organism evidence="3 4">
    <name type="scientific">Aulographum hederae CBS 113979</name>
    <dbReference type="NCBI Taxonomy" id="1176131"/>
    <lineage>
        <taxon>Eukaryota</taxon>
        <taxon>Fungi</taxon>
        <taxon>Dikarya</taxon>
        <taxon>Ascomycota</taxon>
        <taxon>Pezizomycotina</taxon>
        <taxon>Dothideomycetes</taxon>
        <taxon>Pleosporomycetidae</taxon>
        <taxon>Aulographales</taxon>
        <taxon>Aulographaceae</taxon>
    </lineage>
</organism>
<evidence type="ECO:0000313" key="4">
    <source>
        <dbReference type="Proteomes" id="UP000800041"/>
    </source>
</evidence>
<dbReference type="AlphaFoldDB" id="A0A6G1GHZ1"/>
<feature type="compositionally biased region" description="Polar residues" evidence="2">
    <location>
        <begin position="253"/>
        <end position="268"/>
    </location>
</feature>
<proteinExistence type="predicted"/>
<keyword evidence="1" id="KW-0175">Coiled coil</keyword>
<keyword evidence="4" id="KW-1185">Reference proteome</keyword>
<feature type="compositionally biased region" description="Acidic residues" evidence="2">
    <location>
        <begin position="231"/>
        <end position="240"/>
    </location>
</feature>
<protein>
    <submittedName>
        <fullName evidence="3">Uncharacterized protein</fullName>
    </submittedName>
</protein>